<proteinExistence type="predicted"/>
<reference evidence="2 3" key="1">
    <citation type="journal article" date="2013" name="PLoS ONE">
        <title>Genomic and secretomic analyses reveal unique features of the lignocellulolytic enzyme system of Penicillium decumbens.</title>
        <authorList>
            <person name="Liu G."/>
            <person name="Zhang L."/>
            <person name="Wei X."/>
            <person name="Zou G."/>
            <person name="Qin Y."/>
            <person name="Ma L."/>
            <person name="Li J."/>
            <person name="Zheng H."/>
            <person name="Wang S."/>
            <person name="Wang C."/>
            <person name="Xun L."/>
            <person name="Zhao G.-P."/>
            <person name="Zhou Z."/>
            <person name="Qu Y."/>
        </authorList>
    </citation>
    <scope>NUCLEOTIDE SEQUENCE [LARGE SCALE GENOMIC DNA]</scope>
    <source>
        <strain evidence="3">114-2 / CGMCC 5302</strain>
    </source>
</reference>
<keyword evidence="3" id="KW-1185">Reference proteome</keyword>
<gene>
    <name evidence="2" type="ORF">PDE_02261</name>
</gene>
<dbReference type="Proteomes" id="UP000019376">
    <property type="component" value="Unassembled WGS sequence"/>
</dbReference>
<evidence type="ECO:0000256" key="1">
    <source>
        <dbReference type="SAM" id="MobiDB-lite"/>
    </source>
</evidence>
<sequence>MPVENPIAAESGHLLTVLDCVDCTYAHQSIEIYLMVRRKLVRIGPRSLSREAPDYPSNGKAHRSFKHAANAPSIPSSP</sequence>
<dbReference type="EMBL" id="KB644410">
    <property type="protein sequence ID" value="EPS27318.1"/>
    <property type="molecule type" value="Genomic_DNA"/>
</dbReference>
<protein>
    <submittedName>
        <fullName evidence="2">Uncharacterized protein</fullName>
    </submittedName>
</protein>
<evidence type="ECO:0000313" key="2">
    <source>
        <dbReference type="EMBL" id="EPS27318.1"/>
    </source>
</evidence>
<accession>S8AN41</accession>
<dbReference type="HOGENOM" id="CLU_2622785_0_0_1"/>
<evidence type="ECO:0000313" key="3">
    <source>
        <dbReference type="Proteomes" id="UP000019376"/>
    </source>
</evidence>
<name>S8AN41_PENO1</name>
<dbReference type="AlphaFoldDB" id="S8AN41"/>
<organism evidence="2 3">
    <name type="scientific">Penicillium oxalicum (strain 114-2 / CGMCC 5302)</name>
    <name type="common">Penicillium decumbens</name>
    <dbReference type="NCBI Taxonomy" id="933388"/>
    <lineage>
        <taxon>Eukaryota</taxon>
        <taxon>Fungi</taxon>
        <taxon>Dikarya</taxon>
        <taxon>Ascomycota</taxon>
        <taxon>Pezizomycotina</taxon>
        <taxon>Eurotiomycetes</taxon>
        <taxon>Eurotiomycetidae</taxon>
        <taxon>Eurotiales</taxon>
        <taxon>Aspergillaceae</taxon>
        <taxon>Penicillium</taxon>
    </lineage>
</organism>
<feature type="region of interest" description="Disordered" evidence="1">
    <location>
        <begin position="47"/>
        <end position="78"/>
    </location>
</feature>